<evidence type="ECO:0000256" key="4">
    <source>
        <dbReference type="ARBA" id="ARBA00022519"/>
    </source>
</evidence>
<organism evidence="14 15">
    <name type="scientific">Rugamonas fusca</name>
    <dbReference type="NCBI Taxonomy" id="2758568"/>
    <lineage>
        <taxon>Bacteria</taxon>
        <taxon>Pseudomonadati</taxon>
        <taxon>Pseudomonadota</taxon>
        <taxon>Betaproteobacteria</taxon>
        <taxon>Burkholderiales</taxon>
        <taxon>Oxalobacteraceae</taxon>
        <taxon>Telluria group</taxon>
        <taxon>Rugamonas</taxon>
    </lineage>
</organism>
<accession>A0A7W2EFS3</accession>
<keyword evidence="10" id="KW-0143">Chaperone</keyword>
<keyword evidence="15" id="KW-1185">Reference proteome</keyword>
<keyword evidence="8" id="KW-0443">Lipid metabolism</keyword>
<reference evidence="14 15" key="1">
    <citation type="submission" date="2020-07" db="EMBL/GenBank/DDBJ databases">
        <title>Novel species isolated from subtropical streams in China.</title>
        <authorList>
            <person name="Lu H."/>
        </authorList>
    </citation>
    <scope>NUCLEOTIDE SEQUENCE [LARGE SCALE GENOMIC DNA]</scope>
    <source>
        <strain evidence="14 15">FT3S</strain>
    </source>
</reference>
<dbReference type="GO" id="GO:0005886">
    <property type="term" value="C:plasma membrane"/>
    <property type="evidence" value="ECO:0007669"/>
    <property type="project" value="UniProtKB-SubCell"/>
</dbReference>
<evidence type="ECO:0000256" key="9">
    <source>
        <dbReference type="ARBA" id="ARBA00023136"/>
    </source>
</evidence>
<protein>
    <recommendedName>
        <fullName evidence="11">Lipase helper protein</fullName>
    </recommendedName>
    <alternativeName>
        <fullName evidence="12">Lipase modulator</fullName>
    </alternativeName>
</protein>
<keyword evidence="9" id="KW-0472">Membrane</keyword>
<comment type="subcellular location">
    <subcellularLocation>
        <location evidence="1">Cell inner membrane</location>
        <topology evidence="1">Single-pass membrane protein</topology>
        <orientation evidence="1">Periplasmic side</orientation>
    </subcellularLocation>
</comment>
<evidence type="ECO:0000256" key="2">
    <source>
        <dbReference type="ARBA" id="ARBA00010358"/>
    </source>
</evidence>
<dbReference type="SUPFAM" id="SSF158855">
    <property type="entry name" value="Lipase chaperone-like"/>
    <property type="match status" value="1"/>
</dbReference>
<evidence type="ECO:0000313" key="15">
    <source>
        <dbReference type="Proteomes" id="UP000566711"/>
    </source>
</evidence>
<dbReference type="InterPro" id="IPR004961">
    <property type="entry name" value="Lipase_chaperone"/>
</dbReference>
<dbReference type="Pfam" id="PF03280">
    <property type="entry name" value="Lipase_chap"/>
    <property type="match status" value="1"/>
</dbReference>
<dbReference type="GO" id="GO:0006457">
    <property type="term" value="P:protein folding"/>
    <property type="evidence" value="ECO:0007669"/>
    <property type="project" value="InterPro"/>
</dbReference>
<evidence type="ECO:0000256" key="10">
    <source>
        <dbReference type="ARBA" id="ARBA00023186"/>
    </source>
</evidence>
<evidence type="ECO:0000313" key="14">
    <source>
        <dbReference type="EMBL" id="MBA5604991.1"/>
    </source>
</evidence>
<dbReference type="GO" id="GO:0016042">
    <property type="term" value="P:lipid catabolic process"/>
    <property type="evidence" value="ECO:0007669"/>
    <property type="project" value="UniProtKB-KW"/>
</dbReference>
<keyword evidence="3" id="KW-1003">Cell membrane</keyword>
<feature type="region of interest" description="Disordered" evidence="13">
    <location>
        <begin position="211"/>
        <end position="239"/>
    </location>
</feature>
<evidence type="ECO:0000256" key="13">
    <source>
        <dbReference type="SAM" id="MobiDB-lite"/>
    </source>
</evidence>
<keyword evidence="4" id="KW-0997">Cell inner membrane</keyword>
<gene>
    <name evidence="14" type="ORF">H3H36_06390</name>
</gene>
<evidence type="ECO:0000256" key="12">
    <source>
        <dbReference type="ARBA" id="ARBA00031542"/>
    </source>
</evidence>
<evidence type="ECO:0000256" key="8">
    <source>
        <dbReference type="ARBA" id="ARBA00023098"/>
    </source>
</evidence>
<dbReference type="RefSeq" id="WP_182215395.1">
    <property type="nucleotide sequence ID" value="NZ_JACEZS010000004.1"/>
</dbReference>
<evidence type="ECO:0000256" key="11">
    <source>
        <dbReference type="ARBA" id="ARBA00030948"/>
    </source>
</evidence>
<keyword evidence="6" id="KW-0442">Lipid degradation</keyword>
<dbReference type="EMBL" id="JACEZS010000004">
    <property type="protein sequence ID" value="MBA5604991.1"/>
    <property type="molecule type" value="Genomic_DNA"/>
</dbReference>
<comment type="caution">
    <text evidence="14">The sequence shown here is derived from an EMBL/GenBank/DDBJ whole genome shotgun (WGS) entry which is preliminary data.</text>
</comment>
<proteinExistence type="inferred from homology"/>
<sequence length="333" mass="35250">MHLSSYLRQGGYVAAALASAGLIWYWQAGAPADAPGETGAPPATAAWNGPIGPGTLSGAPGNAAPAVDTDEPPPDGFTIGNGGQLQANRQLRASFDYFLIRGDGADLAARAAQLRAYLKQRLPAGAAAQAEALLAPYVAYIRAHDDLLARQQLTLAPGAVPDAQQTERLATWQEQRARLRQQSFPPALQRAWFGDDDDVLADAVAELRARNADTGSATDAASHAGRPGSGGAADAEPDSNTLRQQRLHGATEQAARDAELAEVARDATRSYETAAAEERQWRVHYARYRAAASQLQGDAASPGDARRRKLAALRTELFPTEGERLRARASGIE</sequence>
<evidence type="ECO:0000256" key="6">
    <source>
        <dbReference type="ARBA" id="ARBA00022963"/>
    </source>
</evidence>
<comment type="similarity">
    <text evidence="2">Belongs to the lipase chaperone family.</text>
</comment>
<dbReference type="AlphaFoldDB" id="A0A7W2EFS3"/>
<keyword evidence="7" id="KW-1133">Transmembrane helix</keyword>
<evidence type="ECO:0000256" key="1">
    <source>
        <dbReference type="ARBA" id="ARBA00004383"/>
    </source>
</evidence>
<evidence type="ECO:0000256" key="7">
    <source>
        <dbReference type="ARBA" id="ARBA00022989"/>
    </source>
</evidence>
<feature type="region of interest" description="Disordered" evidence="13">
    <location>
        <begin position="34"/>
        <end position="83"/>
    </location>
</feature>
<dbReference type="Proteomes" id="UP000566711">
    <property type="component" value="Unassembled WGS sequence"/>
</dbReference>
<keyword evidence="5" id="KW-0812">Transmembrane</keyword>
<dbReference type="GO" id="GO:0051082">
    <property type="term" value="F:unfolded protein binding"/>
    <property type="evidence" value="ECO:0007669"/>
    <property type="project" value="InterPro"/>
</dbReference>
<feature type="compositionally biased region" description="Low complexity" evidence="13">
    <location>
        <begin position="34"/>
        <end position="46"/>
    </location>
</feature>
<name>A0A7W2EFS3_9BURK</name>
<evidence type="ECO:0000256" key="5">
    <source>
        <dbReference type="ARBA" id="ARBA00022692"/>
    </source>
</evidence>
<evidence type="ECO:0000256" key="3">
    <source>
        <dbReference type="ARBA" id="ARBA00022475"/>
    </source>
</evidence>